<comment type="caution">
    <text evidence="2">The sequence shown here is derived from an EMBL/GenBank/DDBJ whole genome shotgun (WGS) entry which is preliminary data.</text>
</comment>
<dbReference type="InterPro" id="IPR011991">
    <property type="entry name" value="ArsR-like_HTH"/>
</dbReference>
<dbReference type="Pfam" id="PF00480">
    <property type="entry name" value="ROK"/>
    <property type="match status" value="1"/>
</dbReference>
<evidence type="ECO:0000313" key="2">
    <source>
        <dbReference type="EMBL" id="GMA42239.1"/>
    </source>
</evidence>
<gene>
    <name evidence="2" type="ORF">GCM10025883_42840</name>
</gene>
<dbReference type="CDD" id="cd00090">
    <property type="entry name" value="HTH_ARSR"/>
    <property type="match status" value="1"/>
</dbReference>
<dbReference type="Gene3D" id="1.10.10.10">
    <property type="entry name" value="Winged helix-like DNA-binding domain superfamily/Winged helix DNA-binding domain"/>
    <property type="match status" value="1"/>
</dbReference>
<keyword evidence="3" id="KW-1185">Reference proteome</keyword>
<dbReference type="InterPro" id="IPR000600">
    <property type="entry name" value="ROK"/>
</dbReference>
<dbReference type="InterPro" id="IPR036388">
    <property type="entry name" value="WH-like_DNA-bd_sf"/>
</dbReference>
<dbReference type="SUPFAM" id="SSF53067">
    <property type="entry name" value="Actin-like ATPase domain"/>
    <property type="match status" value="1"/>
</dbReference>
<reference evidence="3" key="1">
    <citation type="journal article" date="2019" name="Int. J. Syst. Evol. Microbiol.">
        <title>The Global Catalogue of Microorganisms (GCM) 10K type strain sequencing project: providing services to taxonomists for standard genome sequencing and annotation.</title>
        <authorList>
            <consortium name="The Broad Institute Genomics Platform"/>
            <consortium name="The Broad Institute Genome Sequencing Center for Infectious Disease"/>
            <person name="Wu L."/>
            <person name="Ma J."/>
        </authorList>
    </citation>
    <scope>NUCLEOTIDE SEQUENCE [LARGE SCALE GENOMIC DNA]</scope>
    <source>
        <strain evidence="3">NBRC 113072</strain>
    </source>
</reference>
<accession>A0ABQ6IZU2</accession>
<dbReference type="EMBL" id="BSUO01000001">
    <property type="protein sequence ID" value="GMA42239.1"/>
    <property type="molecule type" value="Genomic_DNA"/>
</dbReference>
<dbReference type="InterPro" id="IPR036390">
    <property type="entry name" value="WH_DNA-bd_sf"/>
</dbReference>
<sequence length="376" mass="38847">MQRVRIDTDRHVLTALLASGRLTRADIAVAAGVSKPTASESVRRLVEAGTLVEAGLKEGGRGRVGVYYELAPHAGLALALDAGPEGIVAECVDAAGELRHREDRMVGRSTDPAGLRAALSDVILATERAVGHDLPLRALSVAEPVDRSAARLVHLSGSPFVTGEVDLADLVGPHGVVDNDVHWAALAEMREKDAGGDTEERDASSFVYVFLGTGLGAAVVDGGRLVTGARGLAGEIAHVLTSGPDGRAMRALDALDALGLLTPGGTAIDVPALRRGWQSEESRTSLVSVVAGVLASTIALTEPADIVLGGPWADLDGLASCLEQTLAELAPHRVPVRLGRVPSASRVGVRLAATDLARADLLAEQLPATSPTTLRP</sequence>
<dbReference type="Pfam" id="PF13412">
    <property type="entry name" value="HTH_24"/>
    <property type="match status" value="1"/>
</dbReference>
<dbReference type="SUPFAM" id="SSF46785">
    <property type="entry name" value="Winged helix' DNA-binding domain"/>
    <property type="match status" value="1"/>
</dbReference>
<dbReference type="Gene3D" id="3.30.420.40">
    <property type="match status" value="2"/>
</dbReference>
<protein>
    <recommendedName>
        <fullName evidence="4">NBD/HSP70 family sugar kinase</fullName>
    </recommendedName>
</protein>
<comment type="similarity">
    <text evidence="1">Belongs to the ROK (NagC/XylR) family.</text>
</comment>
<name>A0ABQ6IZU2_9MICO</name>
<dbReference type="PANTHER" id="PTHR18964:SF149">
    <property type="entry name" value="BIFUNCTIONAL UDP-N-ACETYLGLUCOSAMINE 2-EPIMERASE_N-ACETYLMANNOSAMINE KINASE"/>
    <property type="match status" value="1"/>
</dbReference>
<dbReference type="PANTHER" id="PTHR18964">
    <property type="entry name" value="ROK (REPRESSOR, ORF, KINASE) FAMILY"/>
    <property type="match status" value="1"/>
</dbReference>
<organism evidence="2 3">
    <name type="scientific">Mobilicoccus caccae</name>
    <dbReference type="NCBI Taxonomy" id="1859295"/>
    <lineage>
        <taxon>Bacteria</taxon>
        <taxon>Bacillati</taxon>
        <taxon>Actinomycetota</taxon>
        <taxon>Actinomycetes</taxon>
        <taxon>Micrococcales</taxon>
        <taxon>Dermatophilaceae</taxon>
        <taxon>Mobilicoccus</taxon>
    </lineage>
</organism>
<dbReference type="Proteomes" id="UP001157126">
    <property type="component" value="Unassembled WGS sequence"/>
</dbReference>
<dbReference type="InterPro" id="IPR043129">
    <property type="entry name" value="ATPase_NBD"/>
</dbReference>
<evidence type="ECO:0000256" key="1">
    <source>
        <dbReference type="ARBA" id="ARBA00006479"/>
    </source>
</evidence>
<evidence type="ECO:0008006" key="4">
    <source>
        <dbReference type="Google" id="ProtNLM"/>
    </source>
</evidence>
<proteinExistence type="inferred from homology"/>
<evidence type="ECO:0000313" key="3">
    <source>
        <dbReference type="Proteomes" id="UP001157126"/>
    </source>
</evidence>